<accession>A0A5N5T717</accession>
<name>A0A5N5T717_9CRUS</name>
<keyword evidence="2" id="KW-1185">Reference proteome</keyword>
<feature type="non-terminal residue" evidence="1">
    <location>
        <position position="1"/>
    </location>
</feature>
<proteinExistence type="predicted"/>
<evidence type="ECO:0000313" key="1">
    <source>
        <dbReference type="EMBL" id="KAB7502396.1"/>
    </source>
</evidence>
<evidence type="ECO:0000313" key="2">
    <source>
        <dbReference type="Proteomes" id="UP000326759"/>
    </source>
</evidence>
<sequence length="130" mass="15492">ILDNALSYFVKVRVETLLVSRLQYKFDPRVGVIVEDLKGFPNQTQIKEITCLTNYSAYDKLTFKLFKISFFRNYHLQMKSFKMPKYHCRKPLIENHKRSVYMVGEEIALKCSTYVNKKKQNTFRVDSSKY</sequence>
<dbReference type="Proteomes" id="UP000326759">
    <property type="component" value="Unassembled WGS sequence"/>
</dbReference>
<gene>
    <name evidence="1" type="ORF">Anas_12973</name>
</gene>
<dbReference type="AlphaFoldDB" id="A0A5N5T717"/>
<protein>
    <submittedName>
        <fullName evidence="1">Uncharacterized protein</fullName>
    </submittedName>
</protein>
<comment type="caution">
    <text evidence="1">The sequence shown here is derived from an EMBL/GenBank/DDBJ whole genome shotgun (WGS) entry which is preliminary data.</text>
</comment>
<reference evidence="1 2" key="1">
    <citation type="journal article" date="2019" name="PLoS Biol.">
        <title>Sex chromosomes control vertical transmission of feminizing Wolbachia symbionts in an isopod.</title>
        <authorList>
            <person name="Becking T."/>
            <person name="Chebbi M.A."/>
            <person name="Giraud I."/>
            <person name="Moumen B."/>
            <person name="Laverre T."/>
            <person name="Caubet Y."/>
            <person name="Peccoud J."/>
            <person name="Gilbert C."/>
            <person name="Cordaux R."/>
        </authorList>
    </citation>
    <scope>NUCLEOTIDE SEQUENCE [LARGE SCALE GENOMIC DNA]</scope>
    <source>
        <strain evidence="1">ANa2</strain>
        <tissue evidence="1">Whole body excluding digestive tract and cuticle</tissue>
    </source>
</reference>
<dbReference type="OrthoDB" id="10059496at2759"/>
<dbReference type="EMBL" id="SEYY01007663">
    <property type="protein sequence ID" value="KAB7502396.1"/>
    <property type="molecule type" value="Genomic_DNA"/>
</dbReference>
<organism evidence="1 2">
    <name type="scientific">Armadillidium nasatum</name>
    <dbReference type="NCBI Taxonomy" id="96803"/>
    <lineage>
        <taxon>Eukaryota</taxon>
        <taxon>Metazoa</taxon>
        <taxon>Ecdysozoa</taxon>
        <taxon>Arthropoda</taxon>
        <taxon>Crustacea</taxon>
        <taxon>Multicrustacea</taxon>
        <taxon>Malacostraca</taxon>
        <taxon>Eumalacostraca</taxon>
        <taxon>Peracarida</taxon>
        <taxon>Isopoda</taxon>
        <taxon>Oniscidea</taxon>
        <taxon>Crinocheta</taxon>
        <taxon>Armadillidiidae</taxon>
        <taxon>Armadillidium</taxon>
    </lineage>
</organism>